<protein>
    <submittedName>
        <fullName evidence="2">Uncharacterized protein</fullName>
    </submittedName>
</protein>
<dbReference type="EMBL" id="BOVK01000041">
    <property type="protein sequence ID" value="GIQ70208.1"/>
    <property type="molecule type" value="Genomic_DNA"/>
</dbReference>
<comment type="caution">
    <text evidence="2">The sequence shown here is derived from an EMBL/GenBank/DDBJ whole genome shotgun (WGS) entry which is preliminary data.</text>
</comment>
<evidence type="ECO:0000313" key="2">
    <source>
        <dbReference type="EMBL" id="GIQ70208.1"/>
    </source>
</evidence>
<evidence type="ECO:0000256" key="1">
    <source>
        <dbReference type="SAM" id="MobiDB-lite"/>
    </source>
</evidence>
<gene>
    <name evidence="2" type="ORF">XYCOK13_30320</name>
</gene>
<accession>A0A8J4H7F7</accession>
<keyword evidence="3" id="KW-1185">Reference proteome</keyword>
<sequence>MKERGLATNENRGAWNASGKARGGEFQANKEMKGQKGVLEYEYDDDTDDRSGVLCCDHRIVFLEFAAQPAVQ</sequence>
<dbReference type="Proteomes" id="UP000677918">
    <property type="component" value="Unassembled WGS sequence"/>
</dbReference>
<organism evidence="2 3">
    <name type="scientific">Xylanibacillus composti</name>
    <dbReference type="NCBI Taxonomy" id="1572762"/>
    <lineage>
        <taxon>Bacteria</taxon>
        <taxon>Bacillati</taxon>
        <taxon>Bacillota</taxon>
        <taxon>Bacilli</taxon>
        <taxon>Bacillales</taxon>
        <taxon>Paenibacillaceae</taxon>
        <taxon>Xylanibacillus</taxon>
    </lineage>
</organism>
<evidence type="ECO:0000313" key="3">
    <source>
        <dbReference type="Proteomes" id="UP000677918"/>
    </source>
</evidence>
<reference evidence="2" key="1">
    <citation type="submission" date="2021-04" db="EMBL/GenBank/DDBJ databases">
        <title>Draft genome sequence of Xylanibacillus composti strain K13.</title>
        <authorList>
            <person name="Uke A."/>
            <person name="Chhe C."/>
            <person name="Baramee S."/>
            <person name="Kosugi A."/>
        </authorList>
    </citation>
    <scope>NUCLEOTIDE SEQUENCE</scope>
    <source>
        <strain evidence="2">K13</strain>
    </source>
</reference>
<proteinExistence type="predicted"/>
<name>A0A8J4H7F7_9BACL</name>
<feature type="region of interest" description="Disordered" evidence="1">
    <location>
        <begin position="1"/>
        <end position="29"/>
    </location>
</feature>
<dbReference type="AlphaFoldDB" id="A0A8J4H7F7"/>